<proteinExistence type="predicted"/>
<keyword evidence="2" id="KW-0378">Hydrolase</keyword>
<dbReference type="Proteomes" id="UP000197032">
    <property type="component" value="Unassembled WGS sequence"/>
</dbReference>
<evidence type="ECO:0000313" key="2">
    <source>
        <dbReference type="EMBL" id="GAW91860.1"/>
    </source>
</evidence>
<name>A0A1Z5HRG2_9FIRM</name>
<organism evidence="2 3">
    <name type="scientific">Calderihabitans maritimus</name>
    <dbReference type="NCBI Taxonomy" id="1246530"/>
    <lineage>
        <taxon>Bacteria</taxon>
        <taxon>Bacillati</taxon>
        <taxon>Bacillota</taxon>
        <taxon>Clostridia</taxon>
        <taxon>Neomoorellales</taxon>
        <taxon>Calderihabitantaceae</taxon>
        <taxon>Calderihabitans</taxon>
    </lineage>
</organism>
<comment type="caution">
    <text evidence="2">The sequence shown here is derived from an EMBL/GenBank/DDBJ whole genome shotgun (WGS) entry which is preliminary data.</text>
</comment>
<sequence>MKKPVFLKLERDRKYLIGARGIVDVRTGQVEENVCLAVEGGRIRWMGPADSELEFYLPYYLTPGFVDCHVHLGLGLDGEKDGLRVVERGERVPVEVRKRLKTCLHHGVVLIRDGGDKYGVALRARTAVADRMVEGPETVSTGFALCKMGGYGSFLGRPVSGVKEIEDALEQLADLKVGQVKVIISGIVSFRNFGEVGKIQFTSEELEFLVEAARVRGLKVMAHASGREAVMLAVRAGVHSVEHGYFVEEDTLEEMAERGTAWVPTVIPVFAALQRADESSGTVVKNVVEKTYRKQLETIRRAAALGVKMGIGTDAGAVGVGHGEAFRREMALYHEAGLTPRQIWEMATLGGAEVVGAEQDYGTLTPGKVAAFLGFRENPIWKPPHLLQPDLVAYPV</sequence>
<accession>A0A1Z5HRG2</accession>
<dbReference type="PANTHER" id="PTHR43135:SF3">
    <property type="entry name" value="ALPHA-D-RIBOSE 1-METHYLPHOSPHONATE 5-TRIPHOSPHATE DIPHOSPHATASE"/>
    <property type="match status" value="1"/>
</dbReference>
<dbReference type="OrthoDB" id="9797498at2"/>
<dbReference type="GO" id="GO:0016810">
    <property type="term" value="F:hydrolase activity, acting on carbon-nitrogen (but not peptide) bonds"/>
    <property type="evidence" value="ECO:0007669"/>
    <property type="project" value="InterPro"/>
</dbReference>
<dbReference type="Gene3D" id="3.20.20.140">
    <property type="entry name" value="Metal-dependent hydrolases"/>
    <property type="match status" value="1"/>
</dbReference>
<feature type="domain" description="Amidohydrolase-related" evidence="1">
    <location>
        <begin position="60"/>
        <end position="373"/>
    </location>
</feature>
<evidence type="ECO:0000313" key="3">
    <source>
        <dbReference type="Proteomes" id="UP000197032"/>
    </source>
</evidence>
<dbReference type="SUPFAM" id="SSF51556">
    <property type="entry name" value="Metallo-dependent hydrolases"/>
    <property type="match status" value="1"/>
</dbReference>
<keyword evidence="3" id="KW-1185">Reference proteome</keyword>
<evidence type="ECO:0000259" key="1">
    <source>
        <dbReference type="Pfam" id="PF01979"/>
    </source>
</evidence>
<dbReference type="Pfam" id="PF01979">
    <property type="entry name" value="Amidohydro_1"/>
    <property type="match status" value="1"/>
</dbReference>
<protein>
    <submittedName>
        <fullName evidence="2">Amidohydrolase</fullName>
    </submittedName>
</protein>
<gene>
    <name evidence="2" type="ORF">KKC1_10210</name>
</gene>
<dbReference type="PANTHER" id="PTHR43135">
    <property type="entry name" value="ALPHA-D-RIBOSE 1-METHYLPHOSPHONATE 5-TRIPHOSPHATE DIPHOSPHATASE"/>
    <property type="match status" value="1"/>
</dbReference>
<dbReference type="SUPFAM" id="SSF51338">
    <property type="entry name" value="Composite domain of metallo-dependent hydrolases"/>
    <property type="match status" value="1"/>
</dbReference>
<dbReference type="EMBL" id="BDGJ01000035">
    <property type="protein sequence ID" value="GAW91860.1"/>
    <property type="molecule type" value="Genomic_DNA"/>
</dbReference>
<dbReference type="AlphaFoldDB" id="A0A1Z5HRG2"/>
<dbReference type="Gene3D" id="2.30.40.10">
    <property type="entry name" value="Urease, subunit C, domain 1"/>
    <property type="match status" value="1"/>
</dbReference>
<dbReference type="InterPro" id="IPR032466">
    <property type="entry name" value="Metal_Hydrolase"/>
</dbReference>
<dbReference type="InterPro" id="IPR011059">
    <property type="entry name" value="Metal-dep_hydrolase_composite"/>
</dbReference>
<dbReference type="InterPro" id="IPR051781">
    <property type="entry name" value="Metallo-dep_Hydrolase"/>
</dbReference>
<reference evidence="3" key="1">
    <citation type="journal article" date="2017" name="Appl. Environ. Microbiol.">
        <title>Genomic analysis of Calderihabitans maritimus KKC1, a thermophilic hydrogenogenic carboxydotrophic bacterium isolated from marine sediment.</title>
        <authorList>
            <person name="Omae K."/>
            <person name="Yoneda Y."/>
            <person name="Fukuyama Y."/>
            <person name="Yoshida T."/>
            <person name="Sako Y."/>
        </authorList>
    </citation>
    <scope>NUCLEOTIDE SEQUENCE [LARGE SCALE GENOMIC DNA]</scope>
    <source>
        <strain evidence="3">KKC1</strain>
    </source>
</reference>
<dbReference type="InterPro" id="IPR006680">
    <property type="entry name" value="Amidohydro-rel"/>
</dbReference>
<dbReference type="RefSeq" id="WP_088553324.1">
    <property type="nucleotide sequence ID" value="NZ_BDGJ01000035.1"/>
</dbReference>